<protein>
    <submittedName>
        <fullName evidence="4">Phage tail tape measure protein</fullName>
    </submittedName>
</protein>
<dbReference type="PANTHER" id="PTHR37813:SF1">
    <property type="entry name" value="FELS-2 PROPHAGE PROTEIN"/>
    <property type="match status" value="1"/>
</dbReference>
<dbReference type="Proteomes" id="UP001314681">
    <property type="component" value="Unassembled WGS sequence"/>
</dbReference>
<dbReference type="NCBIfam" id="TIGR01760">
    <property type="entry name" value="tape_meas_TP901"/>
    <property type="match status" value="1"/>
</dbReference>
<sequence length="1294" mass="139776">MGENDIQAFGQKVSKAAGIISDVFTKPLESVGKTSLQLAKDAEQGFQKISSIFDHTILSYDRLRNGVVQASEETGIAITDYNEAMYRTLKATGDTANAIDYTTIAVKAAKGGFTDISSTVDALTTVMNTYGLTGADSMKKVSDQMFAAQSIGKMTFDELSYSISQLSPISAQAGMQTEELMTCLALLTGNGMSANEAVGNLGNVLNNLLNPSAEVSTAAEQLGIDFSASALQSKGFSGVLDDVKEAMLKAAPEYINLSEKIETNKIKLQELTEQGRSNTEEYKNLTTETQNMQAEMDALAQVSDSPISKFAALFGTTKQLNSMLSFTSESGSKSFQDALSKIKSSAGETQKAFDQMDSSPLGKMESDFNKLKIAGMHAGEALLPIATELVEGIGKLAESFSKLEPEEQKLIAAAGGIVAVSGPVLDSVGSLTTGIGSLIQFLGSPVGIGVGVAAAIVGVGIAIEEANEKAEQAALEERFGDISLSLEETKDIAEELVNSEALDNISQSLEAFGDLKQQRTQIEGFAESLEKSLMKAVTLGGLDETSSQELGETLESYVNNGLGFLEQTQFSAKLSLKAMFPEGDNDPFGSFISDALTQSMSQIQGEFDTASDEVGKAYAEAMTDGIINAEEAETIAAAIQKMQNIMDKVSEALFESKINKIKLGVDLGSLDAESFLNLMDQMNDAMQEKVDAIDEWQIQTGTIINLIPDLPEEAIDNFNKVLNNEANRQKYEVELKSIDVSMGVIEEKFGDAAKQVADNISTEFGKNSLLSESLSTVLFNAKAFKSASDDQLGVMTSSLDTSVSNLMSSVEGSMVRIQSQLSQTDMPKLDEIMQTMLPTEEALFEMKEKLIETGKGIPESLRKGISDVEKYKALAGDTQALYFYIGEQLSENNPNLEESLMNIKGFGEKIPASIMEGIENQAGLVYDSTSNVYKKIQEAQGSDFVQELIDELNASGEKIPKDISAGMLSGLGIVYDSTTSLWTMIGQAASDNYEPTSEQLKGQAGVMVDDFAGTVDTKLNEIDFTEKGRNEMSGVVNGGAQAMDEGNDILVESTQNMADAVTGTLDEAKLPEYTYESSAEMMNGLITGVDEKLPGFQMLIQNIIDTLSTLNSENFPTYDWGADLISNFADGIRSGTTEVERAALRVAEIVSRYLHHSTPDIGPMSDDDTWMPDMMNNFAMGIKNNRKQVLDESFALTKEMERIFKDPIGRDISFTDFASRIEPEEPTHPAEQKLNIDYSKLVQAISEEVGKATFKVEDKREQHFILDINGQAVEVVGRAVTPVVSRIQAMNMHG</sequence>
<dbReference type="EMBL" id="JAHQCX010000030">
    <property type="protein sequence ID" value="MBU9729157.1"/>
    <property type="molecule type" value="Genomic_DNA"/>
</dbReference>
<dbReference type="Pfam" id="PF10145">
    <property type="entry name" value="PhageMin_Tail"/>
    <property type="match status" value="1"/>
</dbReference>
<dbReference type="PANTHER" id="PTHR37813">
    <property type="entry name" value="FELS-2 PROPHAGE PROTEIN"/>
    <property type="match status" value="1"/>
</dbReference>
<reference evidence="4 5" key="1">
    <citation type="submission" date="2021-06" db="EMBL/GenBank/DDBJ databases">
        <title>Description of novel taxa of the family Lachnospiraceae.</title>
        <authorList>
            <person name="Chaplin A.V."/>
            <person name="Sokolova S.R."/>
            <person name="Pikina A.P."/>
            <person name="Korzhanova M."/>
            <person name="Belova V."/>
            <person name="Korostin D."/>
            <person name="Efimov B.A."/>
        </authorList>
    </citation>
    <scope>NUCLEOTIDE SEQUENCE [LARGE SCALE GENOMIC DNA]</scope>
    <source>
        <strain evidence="4 5">ASD4241</strain>
    </source>
</reference>
<feature type="domain" description="Phage tail tape measure protein" evidence="3">
    <location>
        <begin position="69"/>
        <end position="250"/>
    </location>
</feature>
<keyword evidence="1" id="KW-1188">Viral release from host cell</keyword>
<evidence type="ECO:0000256" key="1">
    <source>
        <dbReference type="ARBA" id="ARBA00022612"/>
    </source>
</evidence>
<name>A0ABS6KF42_9FIRM</name>
<keyword evidence="2" id="KW-0175">Coiled coil</keyword>
<keyword evidence="5" id="KW-1185">Reference proteome</keyword>
<accession>A0ABS6KF42</accession>
<feature type="coiled-coil region" evidence="2">
    <location>
        <begin position="254"/>
        <end position="302"/>
    </location>
</feature>
<evidence type="ECO:0000256" key="2">
    <source>
        <dbReference type="SAM" id="Coils"/>
    </source>
</evidence>
<dbReference type="RefSeq" id="WP_158355091.1">
    <property type="nucleotide sequence ID" value="NZ_JAHQCX010000030.1"/>
</dbReference>
<gene>
    <name evidence="4" type="ORF">KTH90_24510</name>
</gene>
<evidence type="ECO:0000259" key="3">
    <source>
        <dbReference type="Pfam" id="PF10145"/>
    </source>
</evidence>
<comment type="caution">
    <text evidence="4">The sequence shown here is derived from an EMBL/GenBank/DDBJ whole genome shotgun (WGS) entry which is preliminary data.</text>
</comment>
<dbReference type="InterPro" id="IPR010090">
    <property type="entry name" value="Phage_tape_meas"/>
</dbReference>
<proteinExistence type="predicted"/>
<evidence type="ECO:0000313" key="4">
    <source>
        <dbReference type="EMBL" id="MBU9729157.1"/>
    </source>
</evidence>
<organism evidence="4 5">
    <name type="scientific">Diplocloster modestus</name>
    <dbReference type="NCBI Taxonomy" id="2850322"/>
    <lineage>
        <taxon>Bacteria</taxon>
        <taxon>Bacillati</taxon>
        <taxon>Bacillota</taxon>
        <taxon>Clostridia</taxon>
        <taxon>Lachnospirales</taxon>
        <taxon>Lachnospiraceae</taxon>
        <taxon>Diplocloster</taxon>
    </lineage>
</organism>
<evidence type="ECO:0000313" key="5">
    <source>
        <dbReference type="Proteomes" id="UP001314681"/>
    </source>
</evidence>